<evidence type="ECO:0008006" key="15">
    <source>
        <dbReference type="Google" id="ProtNLM"/>
    </source>
</evidence>
<dbReference type="SUPFAM" id="SSF48264">
    <property type="entry name" value="Cytochrome P450"/>
    <property type="match status" value="1"/>
</dbReference>
<keyword evidence="6" id="KW-0492">Microsome</keyword>
<keyword evidence="6" id="KW-0256">Endoplasmic reticulum</keyword>
<evidence type="ECO:0000256" key="5">
    <source>
        <dbReference type="ARBA" id="ARBA00022723"/>
    </source>
</evidence>
<proteinExistence type="inferred from homology"/>
<comment type="subcellular location">
    <subcellularLocation>
        <location evidence="2">Endoplasmic reticulum membrane</location>
        <topology evidence="2">Peripheral membrane protein</topology>
    </subcellularLocation>
    <subcellularLocation>
        <location evidence="1">Microsome membrane</location>
        <topology evidence="1">Peripheral membrane protein</topology>
    </subcellularLocation>
</comment>
<evidence type="ECO:0000256" key="4">
    <source>
        <dbReference type="ARBA" id="ARBA00022617"/>
    </source>
</evidence>
<dbReference type="GO" id="GO:0020037">
    <property type="term" value="F:heme binding"/>
    <property type="evidence" value="ECO:0007669"/>
    <property type="project" value="InterPro"/>
</dbReference>
<keyword evidence="12" id="KW-0812">Transmembrane</keyword>
<accession>A0A2C9K389</accession>
<evidence type="ECO:0000256" key="12">
    <source>
        <dbReference type="SAM" id="Phobius"/>
    </source>
</evidence>
<dbReference type="RefSeq" id="XP_013096218.2">
    <property type="nucleotide sequence ID" value="XM_013240764.2"/>
</dbReference>
<dbReference type="AlphaFoldDB" id="A0A2C9K389"/>
<dbReference type="InterPro" id="IPR001128">
    <property type="entry name" value="Cyt_P450"/>
</dbReference>
<comment type="similarity">
    <text evidence="3 11">Belongs to the cytochrome P450 family.</text>
</comment>
<dbReference type="FunFam" id="1.10.630.10:FF:000042">
    <property type="entry name" value="Cytochrome P450"/>
    <property type="match status" value="1"/>
</dbReference>
<evidence type="ECO:0000256" key="1">
    <source>
        <dbReference type="ARBA" id="ARBA00004174"/>
    </source>
</evidence>
<dbReference type="InterPro" id="IPR050705">
    <property type="entry name" value="Cytochrome_P450_3A"/>
</dbReference>
<dbReference type="PANTHER" id="PTHR24302">
    <property type="entry name" value="CYTOCHROME P450 FAMILY 3"/>
    <property type="match status" value="1"/>
</dbReference>
<keyword evidence="5 10" id="KW-0479">Metal-binding</keyword>
<feature type="binding site" description="axial binding residue" evidence="10">
    <location>
        <position position="455"/>
    </location>
    <ligand>
        <name>heme</name>
        <dbReference type="ChEBI" id="CHEBI:30413"/>
    </ligand>
    <ligandPart>
        <name>Fe</name>
        <dbReference type="ChEBI" id="CHEBI:18248"/>
    </ligandPart>
</feature>
<comment type="function">
    <text evidence="9">Cytochromes P450 are a group of heme-thiolate monooxygenases. They oxidize a variety of structurally unrelated compounds, including steroids, fatty acids, and xenobiotics.</text>
</comment>
<evidence type="ECO:0000256" key="3">
    <source>
        <dbReference type="ARBA" id="ARBA00010617"/>
    </source>
</evidence>
<dbReference type="InterPro" id="IPR036396">
    <property type="entry name" value="Cyt_P450_sf"/>
</dbReference>
<feature type="transmembrane region" description="Helical" evidence="12">
    <location>
        <begin position="313"/>
        <end position="337"/>
    </location>
</feature>
<dbReference type="Pfam" id="PF00067">
    <property type="entry name" value="p450"/>
    <property type="match status" value="1"/>
</dbReference>
<dbReference type="PRINTS" id="PR00385">
    <property type="entry name" value="P450"/>
</dbReference>
<comment type="cofactor">
    <cofactor evidence="10">
        <name>heme</name>
        <dbReference type="ChEBI" id="CHEBI:30413"/>
    </cofactor>
</comment>
<dbReference type="GO" id="GO:0005506">
    <property type="term" value="F:iron ion binding"/>
    <property type="evidence" value="ECO:0007669"/>
    <property type="project" value="InterPro"/>
</dbReference>
<dbReference type="PANTHER" id="PTHR24302:SF15">
    <property type="entry name" value="FATTY-ACID PEROXYGENASE"/>
    <property type="match status" value="1"/>
</dbReference>
<evidence type="ECO:0000256" key="6">
    <source>
        <dbReference type="ARBA" id="ARBA00022848"/>
    </source>
</evidence>
<dbReference type="OrthoDB" id="2789670at2759"/>
<organism evidence="13 14">
    <name type="scientific">Biomphalaria glabrata</name>
    <name type="common">Bloodfluke planorb</name>
    <name type="synonym">Freshwater snail</name>
    <dbReference type="NCBI Taxonomy" id="6526"/>
    <lineage>
        <taxon>Eukaryota</taxon>
        <taxon>Metazoa</taxon>
        <taxon>Spiralia</taxon>
        <taxon>Lophotrochozoa</taxon>
        <taxon>Mollusca</taxon>
        <taxon>Gastropoda</taxon>
        <taxon>Heterobranchia</taxon>
        <taxon>Euthyneura</taxon>
        <taxon>Panpulmonata</taxon>
        <taxon>Hygrophila</taxon>
        <taxon>Lymnaeoidea</taxon>
        <taxon>Planorbidae</taxon>
        <taxon>Biomphalaria</taxon>
    </lineage>
</organism>
<dbReference type="VEuPathDB" id="VectorBase:BGLB012379"/>
<dbReference type="VEuPathDB" id="VectorBase:BGLAX_029029"/>
<evidence type="ECO:0000313" key="14">
    <source>
        <dbReference type="Proteomes" id="UP000076420"/>
    </source>
</evidence>
<keyword evidence="8 10" id="KW-0408">Iron</keyword>
<dbReference type="EnsemblMetazoa" id="BGLB012379-RB">
    <property type="protein sequence ID" value="BGLB012379-PB"/>
    <property type="gene ID" value="BGLB012379"/>
</dbReference>
<dbReference type="GO" id="GO:0005789">
    <property type="term" value="C:endoplasmic reticulum membrane"/>
    <property type="evidence" value="ECO:0007669"/>
    <property type="project" value="UniProtKB-SubCell"/>
</dbReference>
<feature type="transmembrane region" description="Helical" evidence="12">
    <location>
        <begin position="233"/>
        <end position="253"/>
    </location>
</feature>
<dbReference type="PRINTS" id="PR00463">
    <property type="entry name" value="EP450I"/>
</dbReference>
<dbReference type="Gene3D" id="1.10.630.10">
    <property type="entry name" value="Cytochrome P450"/>
    <property type="match status" value="1"/>
</dbReference>
<dbReference type="Proteomes" id="UP000076420">
    <property type="component" value="Unassembled WGS sequence"/>
</dbReference>
<keyword evidence="11" id="KW-0503">Monooxygenase</keyword>
<evidence type="ECO:0000313" key="13">
    <source>
        <dbReference type="EnsemblMetazoa" id="BGLB012379-PB"/>
    </source>
</evidence>
<protein>
    <recommendedName>
        <fullName evidence="15">Cytochrome P450</fullName>
    </recommendedName>
</protein>
<evidence type="ECO:0000256" key="7">
    <source>
        <dbReference type="ARBA" id="ARBA00023002"/>
    </source>
</evidence>
<dbReference type="GO" id="GO:0008395">
    <property type="term" value="F:steroid hydroxylase activity"/>
    <property type="evidence" value="ECO:0007669"/>
    <property type="project" value="TreeGrafter"/>
</dbReference>
<name>A0A2C9K389_BIOGL</name>
<dbReference type="GO" id="GO:0016705">
    <property type="term" value="F:oxidoreductase activity, acting on paired donors, with incorporation or reduction of molecular oxygen"/>
    <property type="evidence" value="ECO:0007669"/>
    <property type="project" value="InterPro"/>
</dbReference>
<dbReference type="InterPro" id="IPR017972">
    <property type="entry name" value="Cyt_P450_CS"/>
</dbReference>
<gene>
    <name evidence="13" type="primary">106079585</name>
</gene>
<evidence type="ECO:0000256" key="8">
    <source>
        <dbReference type="ARBA" id="ARBA00023004"/>
    </source>
</evidence>
<dbReference type="InterPro" id="IPR002401">
    <property type="entry name" value="Cyt_P450_E_grp-I"/>
</dbReference>
<evidence type="ECO:0000256" key="2">
    <source>
        <dbReference type="ARBA" id="ARBA00004406"/>
    </source>
</evidence>
<dbReference type="KEGG" id="bgt:106079585"/>
<dbReference type="PROSITE" id="PS00086">
    <property type="entry name" value="CYTOCHROME_P450"/>
    <property type="match status" value="1"/>
</dbReference>
<keyword evidence="4 10" id="KW-0349">Heme</keyword>
<sequence length="509" mass="58290">MYPDLHVPIVDLRIKRHGRNQLADSPIGHLTASICFCHYMTSSHGTFQKLGIDIPPKSPVLGHFGHALKYGVFDVQTVFYKKFKDKKVYGWYDTRTPVLVVKDLDMIKDILVKHFNSFVDRRVFMEHDVPFRDNLLILRGDRWKHVRSSVSPTFSSGRIKKMSPHIERNAKILLENLKEKQESGQEVELKEICEFFTLDTIASIAFGIDLNTLKNPENKFAQEIKKITNPNPLLLAIVFLFPFLGPWFTRIGLPFFPKKSMNYLASAVNSVIAERKREGTEGTVNDFLDLVTSEAHEQGVKERLSLSEIHAQSIIFIFGGLETVSTVMSFTLFLLAVHPECLERAQKEVDEKIGKDFPCSENVQNLHYLDMCINEAIRMVPPAFFLDRQCVESIDINGVHIPKGMVVLIPVYAIHNDPNFWPEPEKFDPERFTPENKETRHPYAFFPFGHGPRNCIGMRLALVELKIAIAAVLQRYTLVPCSKTVYPFHLSKIRARTTNGAWVKINPRK</sequence>
<dbReference type="STRING" id="6526.A0A2C9K389"/>
<keyword evidence="12" id="KW-0472">Membrane</keyword>
<evidence type="ECO:0000256" key="10">
    <source>
        <dbReference type="PIRSR" id="PIRSR602401-1"/>
    </source>
</evidence>
<keyword evidence="7 11" id="KW-0560">Oxidoreductase</keyword>
<evidence type="ECO:0000256" key="11">
    <source>
        <dbReference type="RuleBase" id="RU000461"/>
    </source>
</evidence>
<keyword evidence="12" id="KW-1133">Transmembrane helix</keyword>
<evidence type="ECO:0000256" key="9">
    <source>
        <dbReference type="ARBA" id="ARBA00043906"/>
    </source>
</evidence>
<reference evidence="13" key="1">
    <citation type="submission" date="2020-05" db="UniProtKB">
        <authorList>
            <consortium name="EnsemblMetazoa"/>
        </authorList>
    </citation>
    <scope>IDENTIFICATION</scope>
    <source>
        <strain evidence="13">BB02</strain>
    </source>
</reference>
<dbReference type="CDD" id="cd11055">
    <property type="entry name" value="CYP3A-like"/>
    <property type="match status" value="1"/>
</dbReference>